<reference evidence="5 6" key="1">
    <citation type="submission" date="2018-04" db="EMBL/GenBank/DDBJ databases">
        <title>Genomic Encyclopedia of Archaeal and Bacterial Type Strains, Phase II (KMG-II): from individual species to whole genera.</title>
        <authorList>
            <person name="Goeker M."/>
        </authorList>
    </citation>
    <scope>NUCLEOTIDE SEQUENCE [LARGE SCALE GENOMIC DNA]</scope>
    <source>
        <strain evidence="5 6">DSM 25521</strain>
    </source>
</reference>
<evidence type="ECO:0000256" key="3">
    <source>
        <dbReference type="ARBA" id="ARBA00023239"/>
    </source>
</evidence>
<dbReference type="GO" id="GO:0046951">
    <property type="term" value="P:ketone body biosynthetic process"/>
    <property type="evidence" value="ECO:0007669"/>
    <property type="project" value="TreeGrafter"/>
</dbReference>
<dbReference type="GO" id="GO:0046872">
    <property type="term" value="F:metal ion binding"/>
    <property type="evidence" value="ECO:0007669"/>
    <property type="project" value="UniProtKB-KW"/>
</dbReference>
<dbReference type="CDD" id="cd07938">
    <property type="entry name" value="DRE_TIM_HMGL"/>
    <property type="match status" value="1"/>
</dbReference>
<comment type="similarity">
    <text evidence="1">Belongs to the HMG-CoA lyase family.</text>
</comment>
<accession>A0A2T4ZE47</accession>
<dbReference type="InterPro" id="IPR013785">
    <property type="entry name" value="Aldolase_TIM"/>
</dbReference>
<evidence type="ECO:0000313" key="6">
    <source>
        <dbReference type="Proteomes" id="UP000241808"/>
    </source>
</evidence>
<evidence type="ECO:0000256" key="1">
    <source>
        <dbReference type="ARBA" id="ARBA00009405"/>
    </source>
</evidence>
<dbReference type="SUPFAM" id="SSF51569">
    <property type="entry name" value="Aldolase"/>
    <property type="match status" value="1"/>
</dbReference>
<evidence type="ECO:0000259" key="4">
    <source>
        <dbReference type="PROSITE" id="PS50991"/>
    </source>
</evidence>
<dbReference type="AlphaFoldDB" id="A0A2T4ZE47"/>
<protein>
    <submittedName>
        <fullName evidence="5">Hydroxymethylglutaryl-CoA lyase</fullName>
    </submittedName>
</protein>
<dbReference type="Pfam" id="PF00682">
    <property type="entry name" value="HMGL-like"/>
    <property type="match status" value="1"/>
</dbReference>
<keyword evidence="6" id="KW-1185">Reference proteome</keyword>
<dbReference type="PROSITE" id="PS50991">
    <property type="entry name" value="PYR_CT"/>
    <property type="match status" value="1"/>
</dbReference>
<dbReference type="GO" id="GO:0006552">
    <property type="term" value="P:L-leucine catabolic process"/>
    <property type="evidence" value="ECO:0007669"/>
    <property type="project" value="TreeGrafter"/>
</dbReference>
<evidence type="ECO:0000313" key="5">
    <source>
        <dbReference type="EMBL" id="PTM60150.1"/>
    </source>
</evidence>
<sequence>MSQNRSVEIIEVAPRDGLQNEKVMVSAADKIALVERSVAAGFRHVEAVSFANPKRVPQMADAEAVMEGLVGRHPGLNLIGLALNARGAERAVAARCTQINYVVVASETFANRNQNASVADLVAGTKEVAAIARAAGLPMSVSIATAFGCPFDGEVPVERVMAIVETLLASDPFDIGFADTIGCAVPPQVTEMLARAQALSRTVKWRCHFHDTRNTGVANAIAAVMAGVDFLDASTGGVGGCPFAPAATGNVATEDLLYTFDRMGIATGLDIATVIDTARWLSGVLGKPVPSALLRAGLFPARAA</sequence>
<keyword evidence="2" id="KW-0479">Metal-binding</keyword>
<dbReference type="RefSeq" id="WP_245901924.1">
    <property type="nucleotide sequence ID" value="NZ_PZZL01000003.1"/>
</dbReference>
<keyword evidence="3 5" id="KW-0456">Lyase</keyword>
<evidence type="ECO:0000256" key="2">
    <source>
        <dbReference type="ARBA" id="ARBA00022723"/>
    </source>
</evidence>
<dbReference type="PANTHER" id="PTHR42738:SF7">
    <property type="entry name" value="HYDROXYMETHYLGLUTARYL-COA LYASE"/>
    <property type="match status" value="1"/>
</dbReference>
<dbReference type="PANTHER" id="PTHR42738">
    <property type="entry name" value="HYDROXYMETHYLGLUTARYL-COA LYASE"/>
    <property type="match status" value="1"/>
</dbReference>
<gene>
    <name evidence="5" type="ORF">C8P69_10376</name>
</gene>
<feature type="domain" description="Pyruvate carboxyltransferase" evidence="4">
    <location>
        <begin position="7"/>
        <end position="275"/>
    </location>
</feature>
<dbReference type="Proteomes" id="UP000241808">
    <property type="component" value="Unassembled WGS sequence"/>
</dbReference>
<dbReference type="InterPro" id="IPR043594">
    <property type="entry name" value="HMGL"/>
</dbReference>
<dbReference type="NCBIfam" id="NF004283">
    <property type="entry name" value="PRK05692.1"/>
    <property type="match status" value="1"/>
</dbReference>
<name>A0A2T4ZE47_9HYPH</name>
<comment type="caution">
    <text evidence="5">The sequence shown here is derived from an EMBL/GenBank/DDBJ whole genome shotgun (WGS) entry which is preliminary data.</text>
</comment>
<dbReference type="GO" id="GO:0004419">
    <property type="term" value="F:hydroxymethylglutaryl-CoA lyase activity"/>
    <property type="evidence" value="ECO:0007669"/>
    <property type="project" value="TreeGrafter"/>
</dbReference>
<organism evidence="5 6">
    <name type="scientific">Phreatobacter oligotrophus</name>
    <dbReference type="NCBI Taxonomy" id="1122261"/>
    <lineage>
        <taxon>Bacteria</taxon>
        <taxon>Pseudomonadati</taxon>
        <taxon>Pseudomonadota</taxon>
        <taxon>Alphaproteobacteria</taxon>
        <taxon>Hyphomicrobiales</taxon>
        <taxon>Phreatobacteraceae</taxon>
        <taxon>Phreatobacter</taxon>
    </lineage>
</organism>
<dbReference type="InterPro" id="IPR000891">
    <property type="entry name" value="PYR_CT"/>
</dbReference>
<proteinExistence type="inferred from homology"/>
<dbReference type="EMBL" id="PZZL01000003">
    <property type="protein sequence ID" value="PTM60150.1"/>
    <property type="molecule type" value="Genomic_DNA"/>
</dbReference>
<dbReference type="Gene3D" id="3.20.20.70">
    <property type="entry name" value="Aldolase class I"/>
    <property type="match status" value="1"/>
</dbReference>